<keyword evidence="2" id="KW-0808">Transferase</keyword>
<comment type="similarity">
    <text evidence="5">Belongs to the methyltransferase superfamily. ETFBKMT family.</text>
</comment>
<evidence type="ECO:0000259" key="9">
    <source>
        <dbReference type="PROSITE" id="PS50011"/>
    </source>
</evidence>
<evidence type="ECO:0000256" key="2">
    <source>
        <dbReference type="ARBA" id="ARBA00022679"/>
    </source>
</evidence>
<dbReference type="CDD" id="cd00180">
    <property type="entry name" value="PKc"/>
    <property type="match status" value="1"/>
</dbReference>
<dbReference type="InterPro" id="IPR050078">
    <property type="entry name" value="Ribosomal_L11_MeTrfase_PrmA"/>
</dbReference>
<evidence type="ECO:0000256" key="7">
    <source>
        <dbReference type="ARBA" id="ARBA00042266"/>
    </source>
</evidence>
<dbReference type="GO" id="GO:0004672">
    <property type="term" value="F:protein kinase activity"/>
    <property type="evidence" value="ECO:0007669"/>
    <property type="project" value="InterPro"/>
</dbReference>
<evidence type="ECO:0000313" key="10">
    <source>
        <dbReference type="EMBL" id="CAI5437978.1"/>
    </source>
</evidence>
<keyword evidence="3 8" id="KW-0547">Nucleotide-binding</keyword>
<accession>A0A9P1MVZ2</accession>
<comment type="caution">
    <text evidence="10">The sequence shown here is derived from an EMBL/GenBank/DDBJ whole genome shotgun (WGS) entry which is preliminary data.</text>
</comment>
<proteinExistence type="inferred from homology"/>
<dbReference type="InterPro" id="IPR008271">
    <property type="entry name" value="Ser/Thr_kinase_AS"/>
</dbReference>
<gene>
    <name evidence="10" type="ORF">CAMP_LOCUS615</name>
</gene>
<dbReference type="GO" id="GO:0016279">
    <property type="term" value="F:protein-lysine N-methyltransferase activity"/>
    <property type="evidence" value="ECO:0007669"/>
    <property type="project" value="TreeGrafter"/>
</dbReference>
<reference evidence="10" key="1">
    <citation type="submission" date="2022-11" db="EMBL/GenBank/DDBJ databases">
        <authorList>
            <person name="Kikuchi T."/>
        </authorList>
    </citation>
    <scope>NUCLEOTIDE SEQUENCE</scope>
    <source>
        <strain evidence="10">PS1010</strain>
    </source>
</reference>
<organism evidence="10 11">
    <name type="scientific">Caenorhabditis angaria</name>
    <dbReference type="NCBI Taxonomy" id="860376"/>
    <lineage>
        <taxon>Eukaryota</taxon>
        <taxon>Metazoa</taxon>
        <taxon>Ecdysozoa</taxon>
        <taxon>Nematoda</taxon>
        <taxon>Chromadorea</taxon>
        <taxon>Rhabditida</taxon>
        <taxon>Rhabditina</taxon>
        <taxon>Rhabditomorpha</taxon>
        <taxon>Rhabditoidea</taxon>
        <taxon>Rhabditidae</taxon>
        <taxon>Peloderinae</taxon>
        <taxon>Caenorhabditis</taxon>
    </lineage>
</organism>
<dbReference type="GO" id="GO:0005524">
    <property type="term" value="F:ATP binding"/>
    <property type="evidence" value="ECO:0007669"/>
    <property type="project" value="UniProtKB-UniRule"/>
</dbReference>
<dbReference type="OrthoDB" id="194386at2759"/>
<evidence type="ECO:0000256" key="8">
    <source>
        <dbReference type="PROSITE-ProRule" id="PRU10141"/>
    </source>
</evidence>
<keyword evidence="11" id="KW-1185">Reference proteome</keyword>
<dbReference type="Gene3D" id="1.10.510.10">
    <property type="entry name" value="Transferase(Phosphotransferase) domain 1"/>
    <property type="match status" value="1"/>
</dbReference>
<keyword evidence="1" id="KW-0489">Methyltransferase</keyword>
<dbReference type="PANTHER" id="PTHR43648">
    <property type="entry name" value="ELECTRON TRANSFER FLAVOPROTEIN BETA SUBUNIT LYSINE METHYLTRANSFERASE"/>
    <property type="match status" value="1"/>
</dbReference>
<dbReference type="SMART" id="SM00220">
    <property type="entry name" value="S_TKc"/>
    <property type="match status" value="1"/>
</dbReference>
<dbReference type="Proteomes" id="UP001152747">
    <property type="component" value="Unassembled WGS sequence"/>
</dbReference>
<dbReference type="PROSITE" id="PS00107">
    <property type="entry name" value="PROTEIN_KINASE_ATP"/>
    <property type="match status" value="1"/>
</dbReference>
<evidence type="ECO:0000256" key="5">
    <source>
        <dbReference type="ARBA" id="ARBA00037932"/>
    </source>
</evidence>
<dbReference type="InterPro" id="IPR000719">
    <property type="entry name" value="Prot_kinase_dom"/>
</dbReference>
<dbReference type="GO" id="GO:0032259">
    <property type="term" value="P:methylation"/>
    <property type="evidence" value="ECO:0007669"/>
    <property type="project" value="UniProtKB-KW"/>
</dbReference>
<dbReference type="Gene3D" id="3.40.50.150">
    <property type="entry name" value="Vaccinia Virus protein VP39"/>
    <property type="match status" value="1"/>
</dbReference>
<dbReference type="SUPFAM" id="SSF53335">
    <property type="entry name" value="S-adenosyl-L-methionine-dependent methyltransferases"/>
    <property type="match status" value="1"/>
</dbReference>
<evidence type="ECO:0000256" key="1">
    <source>
        <dbReference type="ARBA" id="ARBA00022603"/>
    </source>
</evidence>
<evidence type="ECO:0000256" key="6">
    <source>
        <dbReference type="ARBA" id="ARBA00041867"/>
    </source>
</evidence>
<keyword evidence="4 8" id="KW-0067">ATP-binding</keyword>
<dbReference type="Gene3D" id="3.30.200.20">
    <property type="entry name" value="Phosphorylase Kinase, domain 1"/>
    <property type="match status" value="1"/>
</dbReference>
<dbReference type="PROSITE" id="PS50011">
    <property type="entry name" value="PROTEIN_KINASE_DOM"/>
    <property type="match status" value="1"/>
</dbReference>
<dbReference type="Pfam" id="PF00069">
    <property type="entry name" value="Pkinase"/>
    <property type="match status" value="1"/>
</dbReference>
<dbReference type="InterPro" id="IPR017441">
    <property type="entry name" value="Protein_kinase_ATP_BS"/>
</dbReference>
<dbReference type="PROSITE" id="PS00108">
    <property type="entry name" value="PROTEIN_KINASE_ST"/>
    <property type="match status" value="1"/>
</dbReference>
<protein>
    <recommendedName>
        <fullName evidence="7">ETFB lysine methyltransferase</fullName>
    </recommendedName>
    <alternativeName>
        <fullName evidence="6">Protein N-lysine methyltransferase METTL20</fullName>
    </alternativeName>
</protein>
<dbReference type="PANTHER" id="PTHR43648:SF1">
    <property type="entry name" value="ELECTRON TRANSFER FLAVOPROTEIN BETA SUBUNIT LYSINE METHYLTRANSFERASE"/>
    <property type="match status" value="1"/>
</dbReference>
<sequence length="648" mass="74567">MNYSLKILNLRKFPIFPYQILSLNSAAKWIVKNTLVSNESLTPQIKLRLITIASPLWMSTPEACPLPDPYWAFYWPGGQGLTRYILDNPEVFKDSRILDFGAGCGSASIAATQVGAGRILANDIDKYALLSTKLNFKLNQISDSKIEYSSENFLENQKNLLEFFKNSENNYILLGDMFYDSDFAEIVFSSLKKVQGSSRNLRILVGDPDRHPLAENDYLKRYKTKFSKTKLFEYQLPGYVIKEHYVLLELATLQKRDKSLTNKLISSVSMSNPRNFCIYFSEHDENEPKILTFFEHIWRFFDVFLLEIRSELEIDYTPKIKYCFENSEIEKIRGGEDFEHFVDKIRQIKDENEEIVIILENPEKNDENSKGENLEESPIFPSSLQRGKYVGDGVHGTVRMGFHEKSQKWYVIKTILSTSQNSSHEAIQKEILAYKECSKCEFVVDYFGCEVGEKKKELVLEYMDKGDLRAFGVLPVEIHQQVGLALIRGLKHIWKSGPGYIHRDIKPENILCNSSGFIKISDFGAAKRIDNTYKIASSAAGTLFYQAPEQQLGMDYSEKVDVWCFGLTLWELAIGPNLEDYYNSISDGSDDVHVPIIDGFPTSLVTLIRNCLRRSPAQRWNEQQIESCDYLKNVQIDRDLMQSFLNKF</sequence>
<feature type="domain" description="Protein kinase" evidence="9">
    <location>
        <begin position="384"/>
        <end position="631"/>
    </location>
</feature>
<dbReference type="SUPFAM" id="SSF56112">
    <property type="entry name" value="Protein kinase-like (PK-like)"/>
    <property type="match status" value="1"/>
</dbReference>
<evidence type="ECO:0000313" key="11">
    <source>
        <dbReference type="Proteomes" id="UP001152747"/>
    </source>
</evidence>
<dbReference type="EMBL" id="CANHGI010000001">
    <property type="protein sequence ID" value="CAI5437978.1"/>
    <property type="molecule type" value="Genomic_DNA"/>
</dbReference>
<name>A0A9P1MVZ2_9PELO</name>
<dbReference type="Pfam" id="PF06325">
    <property type="entry name" value="PrmA"/>
    <property type="match status" value="1"/>
</dbReference>
<dbReference type="AlphaFoldDB" id="A0A9P1MVZ2"/>
<dbReference type="InterPro" id="IPR029063">
    <property type="entry name" value="SAM-dependent_MTases_sf"/>
</dbReference>
<feature type="binding site" evidence="8">
    <location>
        <position position="413"/>
    </location>
    <ligand>
        <name>ATP</name>
        <dbReference type="ChEBI" id="CHEBI:30616"/>
    </ligand>
</feature>
<dbReference type="GO" id="GO:0005759">
    <property type="term" value="C:mitochondrial matrix"/>
    <property type="evidence" value="ECO:0007669"/>
    <property type="project" value="TreeGrafter"/>
</dbReference>
<dbReference type="InterPro" id="IPR011009">
    <property type="entry name" value="Kinase-like_dom_sf"/>
</dbReference>
<evidence type="ECO:0000256" key="4">
    <source>
        <dbReference type="ARBA" id="ARBA00022840"/>
    </source>
</evidence>
<evidence type="ECO:0000256" key="3">
    <source>
        <dbReference type="ARBA" id="ARBA00022741"/>
    </source>
</evidence>